<accession>Q0SVF0</accession>
<dbReference type="InterPro" id="IPR000620">
    <property type="entry name" value="EamA_dom"/>
</dbReference>
<dbReference type="Proteomes" id="UP000001824">
    <property type="component" value="Chromosome"/>
</dbReference>
<keyword evidence="11 12" id="KW-0472">Membrane</keyword>
<dbReference type="AlphaFoldDB" id="Q0SVF0"/>
<dbReference type="GO" id="GO:0009103">
    <property type="term" value="P:lipopolysaccharide biosynthetic process"/>
    <property type="evidence" value="ECO:0007669"/>
    <property type="project" value="UniProtKB-KW"/>
</dbReference>
<gene>
    <name evidence="14" type="ordered locus">CPR_0573</name>
</gene>
<feature type="domain" description="EamA" evidence="13">
    <location>
        <begin position="43"/>
        <end position="116"/>
    </location>
</feature>
<evidence type="ECO:0000256" key="8">
    <source>
        <dbReference type="ARBA" id="ARBA00022985"/>
    </source>
</evidence>
<dbReference type="EMBL" id="CP000312">
    <property type="protein sequence ID" value="ABG86587.1"/>
    <property type="molecule type" value="Genomic_DNA"/>
</dbReference>
<comment type="subcellular location">
    <subcellularLocation>
        <location evidence="1">Cell membrane</location>
        <topology evidence="1">Multi-pass membrane protein</topology>
    </subcellularLocation>
</comment>
<evidence type="ECO:0000256" key="7">
    <source>
        <dbReference type="ARBA" id="ARBA00022692"/>
    </source>
</evidence>
<organism evidence="14 15">
    <name type="scientific">Clostridium perfringens (strain SM101 / Type A)</name>
    <dbReference type="NCBI Taxonomy" id="289380"/>
    <lineage>
        <taxon>Bacteria</taxon>
        <taxon>Bacillati</taxon>
        <taxon>Bacillota</taxon>
        <taxon>Clostridia</taxon>
        <taxon>Eubacteriales</taxon>
        <taxon>Clostridiaceae</taxon>
        <taxon>Clostridium</taxon>
    </lineage>
</organism>
<dbReference type="PANTHER" id="PTHR30561:SF9">
    <property type="entry name" value="4-AMINO-4-DEOXY-L-ARABINOSE-PHOSPHOUNDECAPRENOL FLIPPASE SUBUNIT ARNF-RELATED"/>
    <property type="match status" value="1"/>
</dbReference>
<reference evidence="14 15" key="1">
    <citation type="journal article" date="2006" name="Genome Res.">
        <title>Skewed genomic variability in strains of the toxigenic bacterial pathogen, Clostridium perfringens.</title>
        <authorList>
            <person name="Myers G.S."/>
            <person name="Rasko D.A."/>
            <person name="Cheung J.K."/>
            <person name="Ravel J."/>
            <person name="Seshadri R."/>
            <person name="Deboy R.T."/>
            <person name="Ren Q."/>
            <person name="Varga J."/>
            <person name="Awad M.M."/>
            <person name="Brinkac L.M."/>
            <person name="Daugherty S.C."/>
            <person name="Haft D.H."/>
            <person name="Dodson R.J."/>
            <person name="Madupu R."/>
            <person name="Nelson W.C."/>
            <person name="Rosovitz M.J."/>
            <person name="Sullivan S.A."/>
            <person name="Khouri H."/>
            <person name="Dimitrov G.I."/>
            <person name="Watkins K.L."/>
            <person name="Mulligan S."/>
            <person name="Benton J."/>
            <person name="Radune D."/>
            <person name="Fisher D.J."/>
            <person name="Atkins H.S."/>
            <person name="Hiscox T."/>
            <person name="Jost B.H."/>
            <person name="Billington S.J."/>
            <person name="Songer J.G."/>
            <person name="McClane B.A."/>
            <person name="Titball R.W."/>
            <person name="Rood J.I."/>
            <person name="Melville S.B."/>
            <person name="Paulsen I.T."/>
        </authorList>
    </citation>
    <scope>NUCLEOTIDE SEQUENCE [LARGE SCALE GENOMIC DNA]</scope>
    <source>
        <strain evidence="15">SM101 / Type A</strain>
    </source>
</reference>
<keyword evidence="4" id="KW-0444">Lipid biosynthesis</keyword>
<feature type="transmembrane region" description="Helical" evidence="12">
    <location>
        <begin position="99"/>
        <end position="117"/>
    </location>
</feature>
<dbReference type="Pfam" id="PF00892">
    <property type="entry name" value="EamA"/>
    <property type="match status" value="1"/>
</dbReference>
<dbReference type="RefSeq" id="WP_011591664.1">
    <property type="nucleotide sequence ID" value="NC_008262.1"/>
</dbReference>
<evidence type="ECO:0000256" key="2">
    <source>
        <dbReference type="ARBA" id="ARBA00007362"/>
    </source>
</evidence>
<dbReference type="Gene3D" id="1.10.3730.20">
    <property type="match status" value="1"/>
</dbReference>
<dbReference type="GO" id="GO:0022857">
    <property type="term" value="F:transmembrane transporter activity"/>
    <property type="evidence" value="ECO:0007669"/>
    <property type="project" value="InterPro"/>
</dbReference>
<dbReference type="PANTHER" id="PTHR30561">
    <property type="entry name" value="SMR FAMILY PROTON-DEPENDENT DRUG EFFLUX TRANSPORTER SUGE"/>
    <property type="match status" value="1"/>
</dbReference>
<evidence type="ECO:0000313" key="15">
    <source>
        <dbReference type="Proteomes" id="UP000001824"/>
    </source>
</evidence>
<evidence type="ECO:0000256" key="11">
    <source>
        <dbReference type="ARBA" id="ARBA00023136"/>
    </source>
</evidence>
<evidence type="ECO:0000256" key="5">
    <source>
        <dbReference type="ARBA" id="ARBA00022519"/>
    </source>
</evidence>
<dbReference type="BioCyc" id="CPER289380:GI76-593-MONOMER"/>
<protein>
    <submittedName>
        <fullName evidence="14">Putative membrane protein</fullName>
    </submittedName>
</protein>
<comment type="similarity">
    <text evidence="2">Belongs to the EamA transporter family.</text>
</comment>
<evidence type="ECO:0000256" key="10">
    <source>
        <dbReference type="ARBA" id="ARBA00023098"/>
    </source>
</evidence>
<keyword evidence="6" id="KW-0441">Lipid A biosynthesis</keyword>
<dbReference type="InterPro" id="IPR037185">
    <property type="entry name" value="EmrE-like"/>
</dbReference>
<proteinExistence type="inferred from homology"/>
<name>Q0SVF0_CLOPS</name>
<evidence type="ECO:0000256" key="12">
    <source>
        <dbReference type="SAM" id="Phobius"/>
    </source>
</evidence>
<evidence type="ECO:0000259" key="13">
    <source>
        <dbReference type="Pfam" id="PF00892"/>
    </source>
</evidence>
<keyword evidence="8" id="KW-0448">Lipopolysaccharide biosynthesis</keyword>
<evidence type="ECO:0000256" key="9">
    <source>
        <dbReference type="ARBA" id="ARBA00022989"/>
    </source>
</evidence>
<evidence type="ECO:0000256" key="4">
    <source>
        <dbReference type="ARBA" id="ARBA00022516"/>
    </source>
</evidence>
<dbReference type="GO" id="GO:0005886">
    <property type="term" value="C:plasma membrane"/>
    <property type="evidence" value="ECO:0007669"/>
    <property type="project" value="UniProtKB-SubCell"/>
</dbReference>
<keyword evidence="7 12" id="KW-0812">Transmembrane</keyword>
<evidence type="ECO:0000256" key="1">
    <source>
        <dbReference type="ARBA" id="ARBA00004651"/>
    </source>
</evidence>
<keyword evidence="9 12" id="KW-1133">Transmembrane helix</keyword>
<evidence type="ECO:0000313" key="14">
    <source>
        <dbReference type="EMBL" id="ABG86587.1"/>
    </source>
</evidence>
<evidence type="ECO:0000256" key="3">
    <source>
        <dbReference type="ARBA" id="ARBA00022475"/>
    </source>
</evidence>
<feature type="transmembrane region" description="Helical" evidence="12">
    <location>
        <begin position="47"/>
        <end position="65"/>
    </location>
</feature>
<sequence>MRIIKAVFLVLVNCIMLVSGQILWKIGLKDASMGSVKDIILLMFNKYVFSGLVIYALATIYWFYIIKTNDLSKVYPMQSMSYIISLFMSYYILKESISINSILGTIVILLGVFIIAMK</sequence>
<dbReference type="SUPFAM" id="SSF103481">
    <property type="entry name" value="Multidrug resistance efflux transporter EmrE"/>
    <property type="match status" value="1"/>
</dbReference>
<keyword evidence="10" id="KW-0443">Lipid metabolism</keyword>
<feature type="transmembrane region" description="Helical" evidence="12">
    <location>
        <begin position="7"/>
        <end position="27"/>
    </location>
</feature>
<keyword evidence="5" id="KW-0997">Cell inner membrane</keyword>
<dbReference type="InterPro" id="IPR000390">
    <property type="entry name" value="Small_drug/metabolite_transptr"/>
</dbReference>
<dbReference type="KEGG" id="cpr:CPR_0573"/>
<keyword evidence="3" id="KW-1003">Cell membrane</keyword>
<evidence type="ECO:0000256" key="6">
    <source>
        <dbReference type="ARBA" id="ARBA00022556"/>
    </source>
</evidence>
<feature type="transmembrane region" description="Helical" evidence="12">
    <location>
        <begin position="74"/>
        <end position="93"/>
    </location>
</feature>